<evidence type="ECO:0008006" key="4">
    <source>
        <dbReference type="Google" id="ProtNLM"/>
    </source>
</evidence>
<evidence type="ECO:0000313" key="2">
    <source>
        <dbReference type="EMBL" id="GIH67343.1"/>
    </source>
</evidence>
<evidence type="ECO:0000256" key="1">
    <source>
        <dbReference type="SAM" id="MobiDB-lite"/>
    </source>
</evidence>
<sequence>MAGCTPTGRITAPSSPGTGSTTPSSAHSSDTQADLAAIEERHGRILGAGRYAGFEEMLQQVMPDRRSPPPGKAGQWG</sequence>
<gene>
    <name evidence="2" type="ORF">Msi02_81600</name>
</gene>
<feature type="region of interest" description="Disordered" evidence="1">
    <location>
        <begin position="1"/>
        <end position="36"/>
    </location>
</feature>
<name>A0ABQ4H0Z3_9ACTN</name>
<feature type="region of interest" description="Disordered" evidence="1">
    <location>
        <begin position="57"/>
        <end position="77"/>
    </location>
</feature>
<evidence type="ECO:0000313" key="3">
    <source>
        <dbReference type="Proteomes" id="UP000660454"/>
    </source>
</evidence>
<accession>A0ABQ4H0Z3</accession>
<comment type="caution">
    <text evidence="2">The sequence shown here is derived from an EMBL/GenBank/DDBJ whole genome shotgun (WGS) entry which is preliminary data.</text>
</comment>
<dbReference type="Proteomes" id="UP000660454">
    <property type="component" value="Unassembled WGS sequence"/>
</dbReference>
<keyword evidence="3" id="KW-1185">Reference proteome</keyword>
<dbReference type="EMBL" id="BOOF01000074">
    <property type="protein sequence ID" value="GIH67343.1"/>
    <property type="molecule type" value="Genomic_DNA"/>
</dbReference>
<feature type="compositionally biased region" description="Low complexity" evidence="1">
    <location>
        <begin position="11"/>
        <end position="29"/>
    </location>
</feature>
<organism evidence="2 3">
    <name type="scientific">Microbispora siamensis</name>
    <dbReference type="NCBI Taxonomy" id="564413"/>
    <lineage>
        <taxon>Bacteria</taxon>
        <taxon>Bacillati</taxon>
        <taxon>Actinomycetota</taxon>
        <taxon>Actinomycetes</taxon>
        <taxon>Streptosporangiales</taxon>
        <taxon>Streptosporangiaceae</taxon>
        <taxon>Microbispora</taxon>
    </lineage>
</organism>
<reference evidence="2 3" key="1">
    <citation type="submission" date="2021-01" db="EMBL/GenBank/DDBJ databases">
        <title>Whole genome shotgun sequence of Microbispora siamensis NBRC 104113.</title>
        <authorList>
            <person name="Komaki H."/>
            <person name="Tamura T."/>
        </authorList>
    </citation>
    <scope>NUCLEOTIDE SEQUENCE [LARGE SCALE GENOMIC DNA]</scope>
    <source>
        <strain evidence="2 3">NBRC 104113</strain>
    </source>
</reference>
<proteinExistence type="predicted"/>
<protein>
    <recommendedName>
        <fullName evidence="4">Transposase</fullName>
    </recommendedName>
</protein>